<dbReference type="Proteomes" id="UP000420635">
    <property type="component" value="Unassembled WGS sequence"/>
</dbReference>
<comment type="caution">
    <text evidence="2">The sequence shown here is derived from an EMBL/GenBank/DDBJ whole genome shotgun (WGS) entry which is preliminary data.</text>
</comment>
<reference evidence="3" key="1">
    <citation type="submission" date="2019-09" db="EMBL/GenBank/DDBJ databases">
        <title>Distinct polysaccharide growth profiles of human intestinal Prevotella copri isolates.</title>
        <authorList>
            <person name="Fehlner-Peach H."/>
            <person name="Magnabosco C."/>
            <person name="Raghavan V."/>
            <person name="Scher J.U."/>
            <person name="Tett A."/>
            <person name="Cox L.M."/>
            <person name="Gottsegen C."/>
            <person name="Watters A."/>
            <person name="Wiltshire- Gordon J.D."/>
            <person name="Segata N."/>
            <person name="Bonneau R."/>
            <person name="Littman D.R."/>
        </authorList>
    </citation>
    <scope>NUCLEOTIDE SEQUENCE [LARGE SCALE GENOMIC DNA]</scope>
    <source>
        <strain evidence="3">iP54</strain>
    </source>
</reference>
<dbReference type="EMBL" id="VZBQ01000082">
    <property type="protein sequence ID" value="MQN89632.1"/>
    <property type="molecule type" value="Genomic_DNA"/>
</dbReference>
<dbReference type="RefSeq" id="WP_153113270.1">
    <property type="nucleotide sequence ID" value="NZ_VZAS01000092.1"/>
</dbReference>
<protein>
    <submittedName>
        <fullName evidence="2">Uncharacterized protein</fullName>
    </submittedName>
</protein>
<gene>
    <name evidence="2" type="ORF">F7D59_07160</name>
</gene>
<feature type="compositionally biased region" description="Basic residues" evidence="1">
    <location>
        <begin position="72"/>
        <end position="82"/>
    </location>
</feature>
<organism evidence="2 3">
    <name type="scientific">Segatella copri</name>
    <dbReference type="NCBI Taxonomy" id="165179"/>
    <lineage>
        <taxon>Bacteria</taxon>
        <taxon>Pseudomonadati</taxon>
        <taxon>Bacteroidota</taxon>
        <taxon>Bacteroidia</taxon>
        <taxon>Bacteroidales</taxon>
        <taxon>Prevotellaceae</taxon>
        <taxon>Segatella</taxon>
    </lineage>
</organism>
<sequence>MNKSILTILLSFSVLGLTFITSCKGSAGKKAATETLEYIERKAADKAASSVEREAGQVECAVEENADDAYRSTRKTSRPRHHSSYDDDDNEYEETAPQAYYATCPYCNGGGIVYATDMYGNVLVDYYGNPQTSSCGNCGGSGQVIVYQ</sequence>
<evidence type="ECO:0000313" key="3">
    <source>
        <dbReference type="Proteomes" id="UP000420635"/>
    </source>
</evidence>
<name>A0A646HIM1_9BACT</name>
<dbReference type="AlphaFoldDB" id="A0A646HIM1"/>
<dbReference type="PROSITE" id="PS51257">
    <property type="entry name" value="PROKAR_LIPOPROTEIN"/>
    <property type="match status" value="1"/>
</dbReference>
<proteinExistence type="predicted"/>
<accession>A0A646HIM1</accession>
<evidence type="ECO:0000313" key="2">
    <source>
        <dbReference type="EMBL" id="MQN89632.1"/>
    </source>
</evidence>
<feature type="region of interest" description="Disordered" evidence="1">
    <location>
        <begin position="62"/>
        <end position="92"/>
    </location>
</feature>
<evidence type="ECO:0000256" key="1">
    <source>
        <dbReference type="SAM" id="MobiDB-lite"/>
    </source>
</evidence>